<reference evidence="11" key="2">
    <citation type="submission" date="2021-01" db="UniProtKB">
        <authorList>
            <consortium name="EnsemblMetazoa"/>
        </authorList>
    </citation>
    <scope>IDENTIFICATION</scope>
</reference>
<dbReference type="FunFam" id="1.10.340.70:FF:000001">
    <property type="entry name" value="Retrovirus-related Pol polyprotein from transposon gypsy-like Protein"/>
    <property type="match status" value="1"/>
</dbReference>
<dbReference type="Gene3D" id="1.10.340.70">
    <property type="match status" value="1"/>
</dbReference>
<feature type="domain" description="Integrase catalytic" evidence="10">
    <location>
        <begin position="767"/>
        <end position="925"/>
    </location>
</feature>
<proteinExistence type="predicted"/>
<feature type="coiled-coil region" evidence="7">
    <location>
        <begin position="90"/>
        <end position="140"/>
    </location>
</feature>
<dbReference type="KEGG" id="spu:115927675"/>
<keyword evidence="7" id="KW-0175">Coiled coil</keyword>
<keyword evidence="5" id="KW-0378">Hydrolase</keyword>
<keyword evidence="6" id="KW-0695">RNA-directed DNA polymerase</keyword>
<keyword evidence="1" id="KW-0808">Transferase</keyword>
<name>A0A7M7T2U2_STRPU</name>
<dbReference type="SUPFAM" id="SSF53098">
    <property type="entry name" value="Ribonuclease H-like"/>
    <property type="match status" value="1"/>
</dbReference>
<dbReference type="GO" id="GO:0003964">
    <property type="term" value="F:RNA-directed DNA polymerase activity"/>
    <property type="evidence" value="ECO:0007669"/>
    <property type="project" value="UniProtKB-KW"/>
</dbReference>
<dbReference type="Gene3D" id="3.30.70.270">
    <property type="match status" value="2"/>
</dbReference>
<dbReference type="InterPro" id="IPR000477">
    <property type="entry name" value="RT_dom"/>
</dbReference>
<feature type="compositionally biased region" description="Polar residues" evidence="8">
    <location>
        <begin position="364"/>
        <end position="373"/>
    </location>
</feature>
<dbReference type="InterPro" id="IPR041373">
    <property type="entry name" value="RT_RNaseH"/>
</dbReference>
<dbReference type="RefSeq" id="XP_030849693.1">
    <property type="nucleotide sequence ID" value="XM_030993833.1"/>
</dbReference>
<dbReference type="InterPro" id="IPR041588">
    <property type="entry name" value="Integrase_H2C2"/>
</dbReference>
<dbReference type="SUPFAM" id="SSF47353">
    <property type="entry name" value="Retrovirus capsid dimerization domain-like"/>
    <property type="match status" value="1"/>
</dbReference>
<evidence type="ECO:0000259" key="9">
    <source>
        <dbReference type="PROSITE" id="PS50878"/>
    </source>
</evidence>
<dbReference type="InterPro" id="IPR001584">
    <property type="entry name" value="Integrase_cat-core"/>
</dbReference>
<dbReference type="Pfam" id="PF17921">
    <property type="entry name" value="Integrase_H2C2"/>
    <property type="match status" value="1"/>
</dbReference>
<evidence type="ECO:0008006" key="13">
    <source>
        <dbReference type="Google" id="ProtNLM"/>
    </source>
</evidence>
<dbReference type="Gene3D" id="3.30.420.10">
    <property type="entry name" value="Ribonuclease H-like superfamily/Ribonuclease H"/>
    <property type="match status" value="1"/>
</dbReference>
<dbReference type="InParanoid" id="A0A7M7T2U2"/>
<sequence length="1559" mass="176233">MDDFDVEKYLSQALTIGRLRQLRKVDLTAVGTKLLVNLTGHKSKAEIVDAITAHAGLSAATVAARADAPTTNDNGGTNNQDQATSDEVGLDLAKIELEERRDRIKAAEHEREMERDKLKAAEHEREMERKRLEFEMIRHNDVISQSSQSGERDKRSMEAGFSARVKLVPRYDENELDSFFLMFERVAMKMEWPENEWALLIQQVISGKAQSVVSALSYEQAFDYWTMKDAILHSFELIPEAYRQRFRNLRRETGETCVEFARRKEVAFDQWIRSLKIDATYDSLREIMLIDEFKRCLSQEVRTYVNDNVVADVRKAAMLADGYELTHKGSRSPLTRRWNPTHAPSSSSWNGDKSRSPTAKRKSSNTGPNQDSGVRTEGRLFCAYCKKEGHLKTQCTRLKDKKLEQEITQPSGFVRPAAVDMQQHEMNDHNETKRSDQVKDGGHDEEIDEGFLDFVSYGTVRFSVDDKELPITILRDSGSMKTLLIADASSLDTENFTGKKVLIQDVNDGFKPVPLYNIELSSGLVSGPVTVGIVTKLPMRGISMLLGNDLAGGKVFPSPVVCDIPEMSSETEELENEIPGIFPSCVVTRAQAMKEKEKDDNDGEVNLGDTFFRMLNEGQDDQIHDKPIFSQPALIEAQKAAEDLKKLFDVALPAGEAEKVSQCYFTKCDVLMRKWCPAGRPADEDWAVVNQIVVPPEYRQEILRLSHDIPVAGHLGVRKTVARIEAHFHWPGLRKDVSEYCRSCHACQVVGKPQHRIKPAPLIPIPVSQEPFSRVLIDCVGPLPKTRTGSQYLLTIMDTTTRFPEAFPLRNIKAKTVIDALLMFFTRYGLPHEIQSDQGSNFTSNVFQEVMYQLGIKQINSSAYHPQSQGALERYHQTLKTMIKSYCLENSGDWDKGIPFLLFASRDTPNDSTGFTPFELVFGHEPRGPLKVVKEQLLSEMKEENENVLDYVSQFRERLSRACELAGQHLKSSQVVMKARADKKAESRSFEHGDKVLVLLPIPGEPLRAKFSGPYMVERKLGKETYLVSTPDRRKTKRVCHINMLKKYYDREDRVPVAVVCEETVNSDPDMLEFTEEADIGSGMSGKVNNSQVMANPAEVLGHLSEQEQHDVIEILCEYPAVCTDKLGCTLRTVHDVDVGDSLPIKQHPYRLNPRKKNQVQTELQYMLDCGIVEPSQSCWSSPVVLVPKPDGSQRFCIDYRKVNAVTKPDSFPLPRIEDCIDQVGSAKFITKLDLMKGYWQVPLSRRAKEVSAFVTPQGLFQCRVMPFGMRNAPATFQRLMTDVIAGLDNVVVYIDDILVFSDTWSDHLAYLRDLFDRLTKAGLVVNLAKCEFAKATVTYLGHEVGRGHVVPRQAKVQAIVEFPAPSSKKEVMRFLGMCGFYRKFVPNFSDLVAPLTDLLKKGIKFEWSSSCEIAFQKLKAVLMSKPVLDAPNFQKPFQLATDASDVGVGAVLLQMDDMGLLKPISYFSKKLNPHQRRYSTIEKECLGLVLAVQHFDVYISNSSEVTVFTDHNPLTFLERFRNKNQRLFRWSLFLQPYGLKVTHIKGKDNIIADTLSRA</sequence>
<organism evidence="11 12">
    <name type="scientific">Strongylocentrotus purpuratus</name>
    <name type="common">Purple sea urchin</name>
    <dbReference type="NCBI Taxonomy" id="7668"/>
    <lineage>
        <taxon>Eukaryota</taxon>
        <taxon>Metazoa</taxon>
        <taxon>Echinodermata</taxon>
        <taxon>Eleutherozoa</taxon>
        <taxon>Echinozoa</taxon>
        <taxon>Echinoidea</taxon>
        <taxon>Euechinoidea</taxon>
        <taxon>Echinacea</taxon>
        <taxon>Camarodonta</taxon>
        <taxon>Echinidea</taxon>
        <taxon>Strongylocentrotidae</taxon>
        <taxon>Strongylocentrotus</taxon>
    </lineage>
</organism>
<evidence type="ECO:0000256" key="1">
    <source>
        <dbReference type="ARBA" id="ARBA00022679"/>
    </source>
</evidence>
<dbReference type="Proteomes" id="UP000007110">
    <property type="component" value="Unassembled WGS sequence"/>
</dbReference>
<dbReference type="SUPFAM" id="SSF56672">
    <property type="entry name" value="DNA/RNA polymerases"/>
    <property type="match status" value="1"/>
</dbReference>
<keyword evidence="4" id="KW-0255">Endonuclease</keyword>
<dbReference type="Pfam" id="PF00078">
    <property type="entry name" value="RVT_1"/>
    <property type="match status" value="1"/>
</dbReference>
<feature type="domain" description="Reverse transcriptase" evidence="9">
    <location>
        <begin position="1168"/>
        <end position="1345"/>
    </location>
</feature>
<keyword evidence="12" id="KW-1185">Reference proteome</keyword>
<dbReference type="InterPro" id="IPR036397">
    <property type="entry name" value="RNaseH_sf"/>
</dbReference>
<dbReference type="Pfam" id="PF00665">
    <property type="entry name" value="rve"/>
    <property type="match status" value="1"/>
</dbReference>
<evidence type="ECO:0000256" key="7">
    <source>
        <dbReference type="SAM" id="Coils"/>
    </source>
</evidence>
<dbReference type="OMA" id="CAITHAQ"/>
<evidence type="ECO:0000256" key="3">
    <source>
        <dbReference type="ARBA" id="ARBA00022722"/>
    </source>
</evidence>
<evidence type="ECO:0000256" key="2">
    <source>
        <dbReference type="ARBA" id="ARBA00022695"/>
    </source>
</evidence>
<dbReference type="GO" id="GO:0004519">
    <property type="term" value="F:endonuclease activity"/>
    <property type="evidence" value="ECO:0007669"/>
    <property type="project" value="UniProtKB-KW"/>
</dbReference>
<reference evidence="12" key="1">
    <citation type="submission" date="2015-02" db="EMBL/GenBank/DDBJ databases">
        <title>Genome sequencing for Strongylocentrotus purpuratus.</title>
        <authorList>
            <person name="Murali S."/>
            <person name="Liu Y."/>
            <person name="Vee V."/>
            <person name="English A."/>
            <person name="Wang M."/>
            <person name="Skinner E."/>
            <person name="Han Y."/>
            <person name="Muzny D.M."/>
            <person name="Worley K.C."/>
            <person name="Gibbs R.A."/>
        </authorList>
    </citation>
    <scope>NUCLEOTIDE SEQUENCE</scope>
</reference>
<dbReference type="InterPro" id="IPR003309">
    <property type="entry name" value="SCAN_dom"/>
</dbReference>
<dbReference type="CDD" id="cd09274">
    <property type="entry name" value="RNase_HI_RT_Ty3"/>
    <property type="match status" value="1"/>
</dbReference>
<dbReference type="GeneID" id="115927675"/>
<dbReference type="Gene3D" id="3.10.10.10">
    <property type="entry name" value="HIV Type 1 Reverse Transcriptase, subunit A, domain 1"/>
    <property type="match status" value="1"/>
</dbReference>
<dbReference type="FunFam" id="3.30.420.10:FF:000032">
    <property type="entry name" value="Retrovirus-related Pol polyprotein from transposon 297-like Protein"/>
    <property type="match status" value="1"/>
</dbReference>
<dbReference type="EnsemblMetazoa" id="XM_030993833">
    <property type="protein sequence ID" value="XP_030849693"/>
    <property type="gene ID" value="LOC115927675"/>
</dbReference>
<evidence type="ECO:0000256" key="6">
    <source>
        <dbReference type="ARBA" id="ARBA00022918"/>
    </source>
</evidence>
<dbReference type="GO" id="GO:0016787">
    <property type="term" value="F:hydrolase activity"/>
    <property type="evidence" value="ECO:0007669"/>
    <property type="project" value="UniProtKB-KW"/>
</dbReference>
<dbReference type="PROSITE" id="PS50878">
    <property type="entry name" value="RT_POL"/>
    <property type="match status" value="1"/>
</dbReference>
<dbReference type="Pfam" id="PF22938">
    <property type="entry name" value="Integrase_p58_C"/>
    <property type="match status" value="1"/>
</dbReference>
<dbReference type="GO" id="GO:0003676">
    <property type="term" value="F:nucleic acid binding"/>
    <property type="evidence" value="ECO:0007669"/>
    <property type="project" value="InterPro"/>
</dbReference>
<dbReference type="InterPro" id="IPR038269">
    <property type="entry name" value="SCAN_sf"/>
</dbReference>
<feature type="region of interest" description="Disordered" evidence="8">
    <location>
        <begin position="329"/>
        <end position="373"/>
    </location>
</feature>
<keyword evidence="3" id="KW-0540">Nuclease</keyword>
<dbReference type="Pfam" id="PF17917">
    <property type="entry name" value="RT_RNaseH"/>
    <property type="match status" value="1"/>
</dbReference>
<dbReference type="Pfam" id="PF02023">
    <property type="entry name" value="SCAN"/>
    <property type="match status" value="1"/>
</dbReference>
<dbReference type="FunFam" id="3.30.70.270:FF:000020">
    <property type="entry name" value="Transposon Tf2-6 polyprotein-like Protein"/>
    <property type="match status" value="1"/>
</dbReference>
<dbReference type="InterPro" id="IPR050951">
    <property type="entry name" value="Retrovirus_Pol_polyprotein"/>
</dbReference>
<dbReference type="InterPro" id="IPR043502">
    <property type="entry name" value="DNA/RNA_pol_sf"/>
</dbReference>
<dbReference type="PANTHER" id="PTHR37984">
    <property type="entry name" value="PROTEIN CBG26694"/>
    <property type="match status" value="1"/>
</dbReference>
<feature type="compositionally biased region" description="Low complexity" evidence="8">
    <location>
        <begin position="67"/>
        <end position="82"/>
    </location>
</feature>
<dbReference type="Gene3D" id="1.10.4020.10">
    <property type="entry name" value="DNA breaking-rejoining enzymes"/>
    <property type="match status" value="1"/>
</dbReference>
<dbReference type="InterPro" id="IPR054465">
    <property type="entry name" value="Integrase_p58-like_C"/>
</dbReference>
<accession>A0A7M7T2U2</accession>
<evidence type="ECO:0000256" key="4">
    <source>
        <dbReference type="ARBA" id="ARBA00022759"/>
    </source>
</evidence>
<dbReference type="OrthoDB" id="8412918at2759"/>
<evidence type="ECO:0000313" key="12">
    <source>
        <dbReference type="Proteomes" id="UP000007110"/>
    </source>
</evidence>
<evidence type="ECO:0000259" key="10">
    <source>
        <dbReference type="PROSITE" id="PS50994"/>
    </source>
</evidence>
<evidence type="ECO:0000256" key="8">
    <source>
        <dbReference type="SAM" id="MobiDB-lite"/>
    </source>
</evidence>
<dbReference type="InterPro" id="IPR043128">
    <property type="entry name" value="Rev_trsase/Diguanyl_cyclase"/>
</dbReference>
<dbReference type="PANTHER" id="PTHR37984:SF5">
    <property type="entry name" value="PROTEIN NYNRIN-LIKE"/>
    <property type="match status" value="1"/>
</dbReference>
<protein>
    <recommendedName>
        <fullName evidence="13">Reverse transcriptase</fullName>
    </recommendedName>
</protein>
<dbReference type="PROSITE" id="PS50994">
    <property type="entry name" value="INTEGRASE"/>
    <property type="match status" value="1"/>
</dbReference>
<dbReference type="FunFam" id="3.10.20.370:FF:000003">
    <property type="entry name" value="Transposon Tf2-6 polyprotein"/>
    <property type="match status" value="1"/>
</dbReference>
<feature type="compositionally biased region" description="Polar residues" evidence="8">
    <location>
        <begin position="342"/>
        <end position="351"/>
    </location>
</feature>
<dbReference type="GO" id="GO:0015074">
    <property type="term" value="P:DNA integration"/>
    <property type="evidence" value="ECO:0007669"/>
    <property type="project" value="InterPro"/>
</dbReference>
<evidence type="ECO:0000313" key="11">
    <source>
        <dbReference type="EnsemblMetazoa" id="XP_030849693"/>
    </source>
</evidence>
<keyword evidence="2" id="KW-0548">Nucleotidyltransferase</keyword>
<evidence type="ECO:0000256" key="5">
    <source>
        <dbReference type="ARBA" id="ARBA00022801"/>
    </source>
</evidence>
<dbReference type="InterPro" id="IPR012337">
    <property type="entry name" value="RNaseH-like_sf"/>
</dbReference>
<feature type="region of interest" description="Disordered" evidence="8">
    <location>
        <begin position="67"/>
        <end position="86"/>
    </location>
</feature>
<dbReference type="CDD" id="cd01647">
    <property type="entry name" value="RT_LTR"/>
    <property type="match status" value="1"/>
</dbReference>